<feature type="domain" description="Integrase catalytic" evidence="1">
    <location>
        <begin position="161"/>
        <end position="253"/>
    </location>
</feature>
<dbReference type="Gene3D" id="3.30.420.10">
    <property type="entry name" value="Ribonuclease H-like superfamily/Ribonuclease H"/>
    <property type="match status" value="1"/>
</dbReference>
<dbReference type="InterPro" id="IPR057670">
    <property type="entry name" value="SH3_retrovirus"/>
</dbReference>
<dbReference type="SUPFAM" id="SSF53098">
    <property type="entry name" value="Ribonuclease H-like"/>
    <property type="match status" value="1"/>
</dbReference>
<organism evidence="2 3">
    <name type="scientific">Mucuna pruriens</name>
    <name type="common">Velvet bean</name>
    <name type="synonym">Dolichos pruriens</name>
    <dbReference type="NCBI Taxonomy" id="157652"/>
    <lineage>
        <taxon>Eukaryota</taxon>
        <taxon>Viridiplantae</taxon>
        <taxon>Streptophyta</taxon>
        <taxon>Embryophyta</taxon>
        <taxon>Tracheophyta</taxon>
        <taxon>Spermatophyta</taxon>
        <taxon>Magnoliopsida</taxon>
        <taxon>eudicotyledons</taxon>
        <taxon>Gunneridae</taxon>
        <taxon>Pentapetalae</taxon>
        <taxon>rosids</taxon>
        <taxon>fabids</taxon>
        <taxon>Fabales</taxon>
        <taxon>Fabaceae</taxon>
        <taxon>Papilionoideae</taxon>
        <taxon>50 kb inversion clade</taxon>
        <taxon>NPAAA clade</taxon>
        <taxon>indigoferoid/millettioid clade</taxon>
        <taxon>Phaseoleae</taxon>
        <taxon>Mucuna</taxon>
    </lineage>
</organism>
<dbReference type="STRING" id="157652.A0A371HGE4"/>
<comment type="caution">
    <text evidence="2">The sequence shown here is derived from an EMBL/GenBank/DDBJ whole genome shotgun (WGS) entry which is preliminary data.</text>
</comment>
<dbReference type="PROSITE" id="PS50994">
    <property type="entry name" value="INTEGRASE"/>
    <property type="match status" value="1"/>
</dbReference>
<dbReference type="Proteomes" id="UP000257109">
    <property type="component" value="Unassembled WGS sequence"/>
</dbReference>
<dbReference type="PANTHER" id="PTHR42648">
    <property type="entry name" value="TRANSPOSASE, PUTATIVE-RELATED"/>
    <property type="match status" value="1"/>
</dbReference>
<dbReference type="InterPro" id="IPR039537">
    <property type="entry name" value="Retrotran_Ty1/copia-like"/>
</dbReference>
<evidence type="ECO:0000313" key="2">
    <source>
        <dbReference type="EMBL" id="RDY01849.1"/>
    </source>
</evidence>
<dbReference type="InterPro" id="IPR012337">
    <property type="entry name" value="RNaseH-like_sf"/>
</dbReference>
<dbReference type="InterPro" id="IPR001584">
    <property type="entry name" value="Integrase_cat-core"/>
</dbReference>
<name>A0A371HGE4_MUCPR</name>
<dbReference type="GO" id="GO:0003676">
    <property type="term" value="F:nucleic acid binding"/>
    <property type="evidence" value="ECO:0007669"/>
    <property type="project" value="InterPro"/>
</dbReference>
<sequence>MYCKRLGHTKDTYYKLYVKEKVIEQIVSKEQLIIVTNGDHVPIFGSGNVQLQSSLSLHNELTTGRMIGVSKEQGRLYYLQHSKISNNTNKEDFPSRQWETSKTWVAFQIWLYHKCLGHPSFGLRKTMFPYLFTKESVESFKCDVCQFSKHHHATFSPTNNKSLKPFDLIHFDVWGPISNSILGAKWFVSFIDDCTRMTWIFLMKHKSKVCQIFVNFFYLVKNQFGKYIKRQRLDNGTEFVNLKFSKFLKDNGVSPPLPSRVFGCVAFVHSHNPHRGKLNPRVVKCVFIGYPSNKKGFKCYHPLNYQIFISMDLFFVSPPLQGESYLEVEPVIKSLPFLTQDVIELLPFPTQDVQPEVSIPENPIEDVTDDMPITLRKGK</sequence>
<dbReference type="OrthoDB" id="1749397at2759"/>
<dbReference type="InterPro" id="IPR036397">
    <property type="entry name" value="RNaseH_sf"/>
</dbReference>
<dbReference type="GO" id="GO:0015074">
    <property type="term" value="P:DNA integration"/>
    <property type="evidence" value="ECO:0007669"/>
    <property type="project" value="InterPro"/>
</dbReference>
<dbReference type="Pfam" id="PF25597">
    <property type="entry name" value="SH3_retrovirus"/>
    <property type="match status" value="1"/>
</dbReference>
<reference evidence="2" key="1">
    <citation type="submission" date="2018-05" db="EMBL/GenBank/DDBJ databases">
        <title>Draft genome of Mucuna pruriens seed.</title>
        <authorList>
            <person name="Nnadi N.E."/>
            <person name="Vos R."/>
            <person name="Hasami M.H."/>
            <person name="Devisetty U.K."/>
            <person name="Aguiy J.C."/>
        </authorList>
    </citation>
    <scope>NUCLEOTIDE SEQUENCE [LARGE SCALE GENOMIC DNA]</scope>
    <source>
        <strain evidence="2">JCA_2017</strain>
    </source>
</reference>
<accession>A0A371HGE4</accession>
<dbReference type="InterPro" id="IPR025724">
    <property type="entry name" value="GAG-pre-integrase_dom"/>
</dbReference>
<dbReference type="Pfam" id="PF13976">
    <property type="entry name" value="gag_pre-integrs"/>
    <property type="match status" value="1"/>
</dbReference>
<keyword evidence="3" id="KW-1185">Reference proteome</keyword>
<dbReference type="AlphaFoldDB" id="A0A371HGE4"/>
<feature type="non-terminal residue" evidence="2">
    <location>
        <position position="1"/>
    </location>
</feature>
<gene>
    <name evidence="2" type="ORF">CR513_14778</name>
</gene>
<evidence type="ECO:0000313" key="3">
    <source>
        <dbReference type="Proteomes" id="UP000257109"/>
    </source>
</evidence>
<proteinExistence type="predicted"/>
<dbReference type="Pfam" id="PF00665">
    <property type="entry name" value="rve"/>
    <property type="match status" value="1"/>
</dbReference>
<dbReference type="EMBL" id="QJKJ01002667">
    <property type="protein sequence ID" value="RDY01849.1"/>
    <property type="molecule type" value="Genomic_DNA"/>
</dbReference>
<dbReference type="PANTHER" id="PTHR42648:SF22">
    <property type="entry name" value="REVERSE TRANSCRIPTASE TY1_COPIA-TYPE DOMAIN-CONTAINING PROTEIN"/>
    <property type="match status" value="1"/>
</dbReference>
<protein>
    <recommendedName>
        <fullName evidence="1">Integrase catalytic domain-containing protein</fullName>
    </recommendedName>
</protein>
<evidence type="ECO:0000259" key="1">
    <source>
        <dbReference type="PROSITE" id="PS50994"/>
    </source>
</evidence>